<dbReference type="PANTHER" id="PTHR45749:SF21">
    <property type="entry name" value="DUF4371 DOMAIN-CONTAINING PROTEIN"/>
    <property type="match status" value="1"/>
</dbReference>
<evidence type="ECO:0000256" key="1">
    <source>
        <dbReference type="SAM" id="MobiDB-lite"/>
    </source>
</evidence>
<name>A0A9P0GHY8_9CUCU</name>
<organism evidence="2 3">
    <name type="scientific">Psylliodes chrysocephalus</name>
    <dbReference type="NCBI Taxonomy" id="3402493"/>
    <lineage>
        <taxon>Eukaryota</taxon>
        <taxon>Metazoa</taxon>
        <taxon>Ecdysozoa</taxon>
        <taxon>Arthropoda</taxon>
        <taxon>Hexapoda</taxon>
        <taxon>Insecta</taxon>
        <taxon>Pterygota</taxon>
        <taxon>Neoptera</taxon>
        <taxon>Endopterygota</taxon>
        <taxon>Coleoptera</taxon>
        <taxon>Polyphaga</taxon>
        <taxon>Cucujiformia</taxon>
        <taxon>Chrysomeloidea</taxon>
        <taxon>Chrysomelidae</taxon>
        <taxon>Galerucinae</taxon>
        <taxon>Alticini</taxon>
        <taxon>Psylliodes</taxon>
    </lineage>
</organism>
<evidence type="ECO:0000313" key="2">
    <source>
        <dbReference type="EMBL" id="CAH1109912.1"/>
    </source>
</evidence>
<protein>
    <recommendedName>
        <fullName evidence="4">DUF4371 domain-containing protein</fullName>
    </recommendedName>
</protein>
<feature type="compositionally biased region" description="Basic and acidic residues" evidence="1">
    <location>
        <begin position="132"/>
        <end position="158"/>
    </location>
</feature>
<dbReference type="EMBL" id="OV651816">
    <property type="protein sequence ID" value="CAH1109912.1"/>
    <property type="molecule type" value="Genomic_DNA"/>
</dbReference>
<keyword evidence="3" id="KW-1185">Reference proteome</keyword>
<sequence>MEVSLNLKNWIPNVVCGSCYNMVNRFEKHQNKEKLKFKTPAIWKKPFGASDCYFCTTKVETAGRIHKNKISYYSVSSVQQPVAKFIEGSEDDTLQDSLISGFDTMEVDVDPENVALNDEESATGSESDFSEPDEKVPSSSDEEYRPISEEKKPEKYDQKHLNDLFREAKLSKEAAEILASSMKRRNLLTKGVSVSTDALKRKEIILSTYIAAHFSIRSVNHLTDILNTFSHSPRLGLASTSAEGQTFHLHKTKCAAIIRNIIAPSLLKQLVNDVGDMFYSLIIDESTDVSTEKLLCLNIKYYSVKDNDIKVQFLRFISVVKTTSEDLYQAVSEFLLANKFDIKKLLDESTDVSTEKLLCLNIKYYSVKDNDIKVQFLRFISVVKTTSEDLYQAVSEFLLANKFDIKKLLGSYFYVYKICCKTFQPIKDMFSRFNSSMYKPQNKNNQDVTNDPAEVEVEEVISL</sequence>
<proteinExistence type="predicted"/>
<dbReference type="PANTHER" id="PTHR45749">
    <property type="match status" value="1"/>
</dbReference>
<dbReference type="AlphaFoldDB" id="A0A9P0GHY8"/>
<reference evidence="2" key="1">
    <citation type="submission" date="2022-01" db="EMBL/GenBank/DDBJ databases">
        <authorList>
            <person name="King R."/>
        </authorList>
    </citation>
    <scope>NUCLEOTIDE SEQUENCE</scope>
</reference>
<evidence type="ECO:0008006" key="4">
    <source>
        <dbReference type="Google" id="ProtNLM"/>
    </source>
</evidence>
<evidence type="ECO:0000313" key="3">
    <source>
        <dbReference type="Proteomes" id="UP001153636"/>
    </source>
</evidence>
<accession>A0A9P0GHY8</accession>
<gene>
    <name evidence="2" type="ORF">PSYICH_LOCUS10404</name>
</gene>
<feature type="region of interest" description="Disordered" evidence="1">
    <location>
        <begin position="118"/>
        <end position="158"/>
    </location>
</feature>
<dbReference type="Proteomes" id="UP001153636">
    <property type="component" value="Chromosome 4"/>
</dbReference>